<organism evidence="1 2">
    <name type="scientific">Psophocarpus tetragonolobus</name>
    <name type="common">Winged bean</name>
    <name type="synonym">Dolichos tetragonolobus</name>
    <dbReference type="NCBI Taxonomy" id="3891"/>
    <lineage>
        <taxon>Eukaryota</taxon>
        <taxon>Viridiplantae</taxon>
        <taxon>Streptophyta</taxon>
        <taxon>Embryophyta</taxon>
        <taxon>Tracheophyta</taxon>
        <taxon>Spermatophyta</taxon>
        <taxon>Magnoliopsida</taxon>
        <taxon>eudicotyledons</taxon>
        <taxon>Gunneridae</taxon>
        <taxon>Pentapetalae</taxon>
        <taxon>rosids</taxon>
        <taxon>fabids</taxon>
        <taxon>Fabales</taxon>
        <taxon>Fabaceae</taxon>
        <taxon>Papilionoideae</taxon>
        <taxon>50 kb inversion clade</taxon>
        <taxon>NPAAA clade</taxon>
        <taxon>indigoferoid/millettioid clade</taxon>
        <taxon>Phaseoleae</taxon>
        <taxon>Psophocarpus</taxon>
    </lineage>
</organism>
<name>A0AAN9T366_PSOTE</name>
<dbReference type="EMBL" id="JAYMYS010000001">
    <property type="protein sequence ID" value="KAK7411388.1"/>
    <property type="molecule type" value="Genomic_DNA"/>
</dbReference>
<evidence type="ECO:0000313" key="2">
    <source>
        <dbReference type="Proteomes" id="UP001386955"/>
    </source>
</evidence>
<gene>
    <name evidence="1" type="ORF">VNO78_02821</name>
</gene>
<protein>
    <submittedName>
        <fullName evidence="1">Uncharacterized protein</fullName>
    </submittedName>
</protein>
<proteinExistence type="predicted"/>
<reference evidence="1 2" key="1">
    <citation type="submission" date="2024-01" db="EMBL/GenBank/DDBJ databases">
        <title>The genomes of 5 underutilized Papilionoideae crops provide insights into root nodulation and disease resistanc.</title>
        <authorList>
            <person name="Jiang F."/>
        </authorList>
    </citation>
    <scope>NUCLEOTIDE SEQUENCE [LARGE SCALE GENOMIC DNA]</scope>
    <source>
        <strain evidence="1">DUOXIRENSHENG_FW03</strain>
        <tissue evidence="1">Leaves</tissue>
    </source>
</reference>
<sequence length="108" mass="12002">MVEDWVVCSFAPHHSLAKERDLPVESSASSECYDNGSGPSNFEIDHASIAGELALVFIIHLPYLSPKPMLYHETLSRKDIEIRSLVSVLNCNTSEEKAEIEMLVSVIL</sequence>
<dbReference type="Proteomes" id="UP001386955">
    <property type="component" value="Unassembled WGS sequence"/>
</dbReference>
<comment type="caution">
    <text evidence="1">The sequence shown here is derived from an EMBL/GenBank/DDBJ whole genome shotgun (WGS) entry which is preliminary data.</text>
</comment>
<keyword evidence="2" id="KW-1185">Reference proteome</keyword>
<evidence type="ECO:0000313" key="1">
    <source>
        <dbReference type="EMBL" id="KAK7411388.1"/>
    </source>
</evidence>
<accession>A0AAN9T366</accession>
<dbReference type="AlphaFoldDB" id="A0AAN9T366"/>